<accession>A0A645HGI4</accession>
<evidence type="ECO:0000313" key="4">
    <source>
        <dbReference type="EMBL" id="MPN38158.1"/>
    </source>
</evidence>
<name>A0A645HGI4_9ZZZZ</name>
<dbReference type="PANTHER" id="PTHR12526:SF510">
    <property type="entry name" value="D-INOSITOL 3-PHOSPHATE GLYCOSYLTRANSFERASE"/>
    <property type="match status" value="1"/>
</dbReference>
<dbReference type="Pfam" id="PF00534">
    <property type="entry name" value="Glycos_transf_1"/>
    <property type="match status" value="1"/>
</dbReference>
<dbReference type="EMBL" id="VSSQ01093229">
    <property type="protein sequence ID" value="MPN38158.1"/>
    <property type="molecule type" value="Genomic_DNA"/>
</dbReference>
<comment type="caution">
    <text evidence="4">The sequence shown here is derived from an EMBL/GenBank/DDBJ whole genome shotgun (WGS) entry which is preliminary data.</text>
</comment>
<protein>
    <submittedName>
        <fullName evidence="4">N-acetyl-alpha-D-glucosaminyl L-malate synthase</fullName>
        <ecNumber evidence="4">2.4.1.-</ecNumber>
    </submittedName>
</protein>
<keyword evidence="1 4" id="KW-0328">Glycosyltransferase</keyword>
<sequence length="169" mass="17679">MVRVKGFDVLLRAFAMADVPDEVCLVVGGDGPEMASLRDLAAELGLGARVILPGRLSKAAVLGAMTDAALVVVPSRREAFGIVVLEAWACGTPVVASRSGGPDDLIQDGDCGLLVDPEDPAAMAQAIGRALQPTLGQTLAAHGLRCVQHYTWRKTALGYLRLYGDRSAP</sequence>
<dbReference type="SUPFAM" id="SSF53756">
    <property type="entry name" value="UDP-Glycosyltransferase/glycogen phosphorylase"/>
    <property type="match status" value="1"/>
</dbReference>
<evidence type="ECO:0000256" key="2">
    <source>
        <dbReference type="ARBA" id="ARBA00022679"/>
    </source>
</evidence>
<dbReference type="GO" id="GO:0016757">
    <property type="term" value="F:glycosyltransferase activity"/>
    <property type="evidence" value="ECO:0007669"/>
    <property type="project" value="UniProtKB-KW"/>
</dbReference>
<dbReference type="EC" id="2.4.1.-" evidence="4"/>
<feature type="domain" description="Glycosyl transferase family 1" evidence="3">
    <location>
        <begin position="2"/>
        <end position="131"/>
    </location>
</feature>
<proteinExistence type="predicted"/>
<dbReference type="InterPro" id="IPR001296">
    <property type="entry name" value="Glyco_trans_1"/>
</dbReference>
<reference evidence="4" key="1">
    <citation type="submission" date="2019-08" db="EMBL/GenBank/DDBJ databases">
        <authorList>
            <person name="Kucharzyk K."/>
            <person name="Murdoch R.W."/>
            <person name="Higgins S."/>
            <person name="Loffler F."/>
        </authorList>
    </citation>
    <scope>NUCLEOTIDE SEQUENCE</scope>
</reference>
<organism evidence="4">
    <name type="scientific">bioreactor metagenome</name>
    <dbReference type="NCBI Taxonomy" id="1076179"/>
    <lineage>
        <taxon>unclassified sequences</taxon>
        <taxon>metagenomes</taxon>
        <taxon>ecological metagenomes</taxon>
    </lineage>
</organism>
<dbReference type="CDD" id="cd03801">
    <property type="entry name" value="GT4_PimA-like"/>
    <property type="match status" value="1"/>
</dbReference>
<dbReference type="Gene3D" id="3.40.50.2000">
    <property type="entry name" value="Glycogen Phosphorylase B"/>
    <property type="match status" value="2"/>
</dbReference>
<evidence type="ECO:0000256" key="1">
    <source>
        <dbReference type="ARBA" id="ARBA00022676"/>
    </source>
</evidence>
<dbReference type="PANTHER" id="PTHR12526">
    <property type="entry name" value="GLYCOSYLTRANSFERASE"/>
    <property type="match status" value="1"/>
</dbReference>
<keyword evidence="2 4" id="KW-0808">Transferase</keyword>
<gene>
    <name evidence="4" type="primary">bshA_23</name>
    <name evidence="4" type="ORF">SDC9_185682</name>
</gene>
<dbReference type="AlphaFoldDB" id="A0A645HGI4"/>
<evidence type="ECO:0000259" key="3">
    <source>
        <dbReference type="Pfam" id="PF00534"/>
    </source>
</evidence>